<comment type="caution">
    <text evidence="2">The sequence shown here is derived from an EMBL/GenBank/DDBJ whole genome shotgun (WGS) entry which is preliminary data.</text>
</comment>
<feature type="region of interest" description="Disordered" evidence="1">
    <location>
        <begin position="72"/>
        <end position="117"/>
    </location>
</feature>
<evidence type="ECO:0000313" key="2">
    <source>
        <dbReference type="EMBL" id="CAE6460567.1"/>
    </source>
</evidence>
<evidence type="ECO:0000256" key="1">
    <source>
        <dbReference type="SAM" id="MobiDB-lite"/>
    </source>
</evidence>
<dbReference type="Proteomes" id="UP000663846">
    <property type="component" value="Unassembled WGS sequence"/>
</dbReference>
<proteinExistence type="predicted"/>
<dbReference type="EMBL" id="CAJMWS010000718">
    <property type="protein sequence ID" value="CAE6460567.1"/>
    <property type="molecule type" value="Genomic_DNA"/>
</dbReference>
<reference evidence="2" key="1">
    <citation type="submission" date="2021-01" db="EMBL/GenBank/DDBJ databases">
        <authorList>
            <person name="Kaushik A."/>
        </authorList>
    </citation>
    <scope>NUCLEOTIDE SEQUENCE</scope>
    <source>
        <strain evidence="2">AG1-1C</strain>
    </source>
</reference>
<protein>
    <submittedName>
        <fullName evidence="2">Uncharacterized protein</fullName>
    </submittedName>
</protein>
<organism evidence="2 3">
    <name type="scientific">Rhizoctonia solani</name>
    <dbReference type="NCBI Taxonomy" id="456999"/>
    <lineage>
        <taxon>Eukaryota</taxon>
        <taxon>Fungi</taxon>
        <taxon>Dikarya</taxon>
        <taxon>Basidiomycota</taxon>
        <taxon>Agaricomycotina</taxon>
        <taxon>Agaricomycetes</taxon>
        <taxon>Cantharellales</taxon>
        <taxon>Ceratobasidiaceae</taxon>
        <taxon>Rhizoctonia</taxon>
    </lineage>
</organism>
<gene>
    <name evidence="2" type="ORF">RDB_LOCUS159003</name>
</gene>
<name>A0A8H3GQ53_9AGAM</name>
<accession>A0A8H3GQ53</accession>
<feature type="compositionally biased region" description="Polar residues" evidence="1">
    <location>
        <begin position="72"/>
        <end position="90"/>
    </location>
</feature>
<dbReference type="AlphaFoldDB" id="A0A8H3GQ53"/>
<evidence type="ECO:0000313" key="3">
    <source>
        <dbReference type="Proteomes" id="UP000663846"/>
    </source>
</evidence>
<sequence>MAGDALRNIDTSNSKTVFLEQVANQLAAGSITQDKVDNTLNDVLALLVFNSCSSENLDQLRGSWGQNFDYRTQAQDQGGVSGMQVPNQSGPHGRTHPLPSLGTPQGGVPASITHRLP</sequence>